<dbReference type="Gene3D" id="3.40.50.720">
    <property type="entry name" value="NAD(P)-binding Rossmann-like Domain"/>
    <property type="match status" value="1"/>
</dbReference>
<feature type="domain" description="GFO/IDH/MocA-like oxidoreductase" evidence="2">
    <location>
        <begin position="131"/>
        <end position="250"/>
    </location>
</feature>
<feature type="domain" description="Gfo/Idh/MocA-like oxidoreductase N-terminal" evidence="1">
    <location>
        <begin position="3"/>
        <end position="122"/>
    </location>
</feature>
<dbReference type="InterPro" id="IPR000683">
    <property type="entry name" value="Gfo/Idh/MocA-like_OxRdtase_N"/>
</dbReference>
<reference evidence="4" key="1">
    <citation type="submission" date="2016-10" db="EMBL/GenBank/DDBJ databases">
        <authorList>
            <person name="Varghese N."/>
            <person name="Submissions S."/>
        </authorList>
    </citation>
    <scope>NUCLEOTIDE SEQUENCE [LARGE SCALE GENOMIC DNA]</scope>
    <source>
        <strain evidence="4">IBRC-M10078</strain>
    </source>
</reference>
<organism evidence="3 4">
    <name type="scientific">Litchfieldia salsa</name>
    <dbReference type="NCBI Taxonomy" id="930152"/>
    <lineage>
        <taxon>Bacteria</taxon>
        <taxon>Bacillati</taxon>
        <taxon>Bacillota</taxon>
        <taxon>Bacilli</taxon>
        <taxon>Bacillales</taxon>
        <taxon>Bacillaceae</taxon>
        <taxon>Litchfieldia</taxon>
    </lineage>
</organism>
<dbReference type="Pfam" id="PF01408">
    <property type="entry name" value="GFO_IDH_MocA"/>
    <property type="match status" value="1"/>
</dbReference>
<name>A0A1H0WTN7_9BACI</name>
<keyword evidence="4" id="KW-1185">Reference proteome</keyword>
<accession>A0A1H0WTN7</accession>
<dbReference type="SUPFAM" id="SSF55347">
    <property type="entry name" value="Glyceraldehyde-3-phosphate dehydrogenase-like, C-terminal domain"/>
    <property type="match status" value="1"/>
</dbReference>
<gene>
    <name evidence="3" type="ORF">SAMN05216565_11570</name>
</gene>
<dbReference type="InterPro" id="IPR055170">
    <property type="entry name" value="GFO_IDH_MocA-like_dom"/>
</dbReference>
<dbReference type="EMBL" id="FNJU01000015">
    <property type="protein sequence ID" value="SDP93949.1"/>
    <property type="molecule type" value="Genomic_DNA"/>
</dbReference>
<dbReference type="STRING" id="930152.SAMN05216565_11570"/>
<dbReference type="PANTHER" id="PTHR43249">
    <property type="entry name" value="UDP-N-ACETYL-2-AMINO-2-DEOXY-D-GLUCURONATE OXIDASE"/>
    <property type="match status" value="1"/>
</dbReference>
<dbReference type="Pfam" id="PF22725">
    <property type="entry name" value="GFO_IDH_MocA_C3"/>
    <property type="match status" value="1"/>
</dbReference>
<dbReference type="PANTHER" id="PTHR43249:SF1">
    <property type="entry name" value="D-GLUCOSIDE 3-DEHYDROGENASE"/>
    <property type="match status" value="1"/>
</dbReference>
<dbReference type="AlphaFoldDB" id="A0A1H0WTN7"/>
<evidence type="ECO:0000313" key="3">
    <source>
        <dbReference type="EMBL" id="SDP93949.1"/>
    </source>
</evidence>
<dbReference type="OrthoDB" id="9815825at2"/>
<dbReference type="InterPro" id="IPR036291">
    <property type="entry name" value="NAD(P)-bd_dom_sf"/>
</dbReference>
<evidence type="ECO:0000313" key="4">
    <source>
        <dbReference type="Proteomes" id="UP000199159"/>
    </source>
</evidence>
<dbReference type="Gene3D" id="3.30.360.10">
    <property type="entry name" value="Dihydrodipicolinate Reductase, domain 2"/>
    <property type="match status" value="1"/>
</dbReference>
<dbReference type="GO" id="GO:0000166">
    <property type="term" value="F:nucleotide binding"/>
    <property type="evidence" value="ECO:0007669"/>
    <property type="project" value="InterPro"/>
</dbReference>
<evidence type="ECO:0000259" key="2">
    <source>
        <dbReference type="Pfam" id="PF22725"/>
    </source>
</evidence>
<evidence type="ECO:0000259" key="1">
    <source>
        <dbReference type="Pfam" id="PF01408"/>
    </source>
</evidence>
<dbReference type="Proteomes" id="UP000199159">
    <property type="component" value="Unassembled WGS sequence"/>
</dbReference>
<dbReference type="SUPFAM" id="SSF51735">
    <property type="entry name" value="NAD(P)-binding Rossmann-fold domains"/>
    <property type="match status" value="1"/>
</dbReference>
<dbReference type="RefSeq" id="WP_090858859.1">
    <property type="nucleotide sequence ID" value="NZ_FNJU01000015.1"/>
</dbReference>
<dbReference type="InterPro" id="IPR052515">
    <property type="entry name" value="Gfo/Idh/MocA_Oxidoreductase"/>
</dbReference>
<protein>
    <submittedName>
        <fullName evidence="3">Predicted dehydrogenase</fullName>
    </submittedName>
</protein>
<proteinExistence type="predicted"/>
<sequence length="326" mass="35818">MTLNIGIVGTGHFSKLHSSILANFSEVKIKAICGTSKEKAVAFGSEFNDVKGYGNIVEMLDVEKLDAVYVCVPPMAHGKIELELVKRNIPFFVEKPLGTNLDTPSSILKDVKKKSLITSVGYHFRYKESIQMLKSILAEQQLGMVLGQWSGSMPMVSWWRQQDGSGGQFIEQSTHIVDLVRYLCGEIEEVFGYYGNKVMHQKVEAVSVADVGTVNLKLVNGVVANISNTCILPDRISKTGLTFYTDKGIIDWTPDKLSIKTTAKTVEYIDHSNPYIAENRAFINAILTGDKSGILSTYDDAYKTQVATVGALISTEKGLPTSLSSF</sequence>